<dbReference type="InterPro" id="IPR037523">
    <property type="entry name" value="VOC_core"/>
</dbReference>
<accession>A0A561QRT4</accession>
<dbReference type="SUPFAM" id="SSF54593">
    <property type="entry name" value="Glyoxalase/Bleomycin resistance protein/Dihydroxybiphenyl dioxygenase"/>
    <property type="match status" value="1"/>
</dbReference>
<dbReference type="PANTHER" id="PTHR36437:SF2">
    <property type="entry name" value="GLYOXALASE_BLEOMYCIN RESISTANCE PROTEIN_DIOXYGENASE"/>
    <property type="match status" value="1"/>
</dbReference>
<dbReference type="RefSeq" id="WP_145638663.1">
    <property type="nucleotide sequence ID" value="NZ_VIWP01000004.1"/>
</dbReference>
<evidence type="ECO:0000259" key="1">
    <source>
        <dbReference type="PROSITE" id="PS51819"/>
    </source>
</evidence>
<dbReference type="CDD" id="cd07263">
    <property type="entry name" value="VOC_like"/>
    <property type="match status" value="1"/>
</dbReference>
<keyword evidence="2" id="KW-0560">Oxidoreductase</keyword>
<reference evidence="2 3" key="1">
    <citation type="submission" date="2019-06" db="EMBL/GenBank/DDBJ databases">
        <title>Sorghum-associated microbial communities from plants grown in Nebraska, USA.</title>
        <authorList>
            <person name="Schachtman D."/>
        </authorList>
    </citation>
    <scope>NUCLEOTIDE SEQUENCE [LARGE SCALE GENOMIC DNA]</scope>
    <source>
        <strain evidence="2 3">1225</strain>
    </source>
</reference>
<comment type="caution">
    <text evidence="2">The sequence shown here is derived from an EMBL/GenBank/DDBJ whole genome shotgun (WGS) entry which is preliminary data.</text>
</comment>
<feature type="domain" description="VOC" evidence="1">
    <location>
        <begin position="4"/>
        <end position="128"/>
    </location>
</feature>
<protein>
    <submittedName>
        <fullName evidence="2">Catechol 2,3-dioxygenase-like lactoylglutathione lyase family enzyme</fullName>
    </submittedName>
</protein>
<dbReference type="EMBL" id="VIWP01000004">
    <property type="protein sequence ID" value="TWF53095.1"/>
    <property type="molecule type" value="Genomic_DNA"/>
</dbReference>
<keyword evidence="3" id="KW-1185">Reference proteome</keyword>
<dbReference type="InterPro" id="IPR029068">
    <property type="entry name" value="Glyas_Bleomycin-R_OHBP_Dase"/>
</dbReference>
<dbReference type="OrthoDB" id="9794917at2"/>
<dbReference type="Pfam" id="PF00903">
    <property type="entry name" value="Glyoxalase"/>
    <property type="match status" value="1"/>
</dbReference>
<gene>
    <name evidence="2" type="ORF">FHW37_104366</name>
</gene>
<proteinExistence type="predicted"/>
<dbReference type="Gene3D" id="3.10.180.10">
    <property type="entry name" value="2,3-Dihydroxybiphenyl 1,2-Dioxygenase, domain 1"/>
    <property type="match status" value="1"/>
</dbReference>
<evidence type="ECO:0000313" key="2">
    <source>
        <dbReference type="EMBL" id="TWF53095.1"/>
    </source>
</evidence>
<keyword evidence="2" id="KW-0223">Dioxygenase</keyword>
<dbReference type="PANTHER" id="PTHR36437">
    <property type="entry name" value="GLYOXALASE/BLEOMYCIN RESISTANCE PROTEIN/DIOXYGENASE"/>
    <property type="match status" value="1"/>
</dbReference>
<dbReference type="GO" id="GO:0051213">
    <property type="term" value="F:dioxygenase activity"/>
    <property type="evidence" value="ECO:0007669"/>
    <property type="project" value="UniProtKB-KW"/>
</dbReference>
<dbReference type="Proteomes" id="UP000320653">
    <property type="component" value="Unassembled WGS sequence"/>
</dbReference>
<organism evidence="2 3">
    <name type="scientific">Neorhizobium alkalisoli</name>
    <dbReference type="NCBI Taxonomy" id="528178"/>
    <lineage>
        <taxon>Bacteria</taxon>
        <taxon>Pseudomonadati</taxon>
        <taxon>Pseudomonadota</taxon>
        <taxon>Alphaproteobacteria</taxon>
        <taxon>Hyphomicrobiales</taxon>
        <taxon>Rhizobiaceae</taxon>
        <taxon>Rhizobium/Agrobacterium group</taxon>
        <taxon>Neorhizobium</taxon>
    </lineage>
</organism>
<name>A0A561QRT4_9HYPH</name>
<evidence type="ECO:0000313" key="3">
    <source>
        <dbReference type="Proteomes" id="UP000320653"/>
    </source>
</evidence>
<keyword evidence="2" id="KW-0456">Lyase</keyword>
<dbReference type="InterPro" id="IPR004360">
    <property type="entry name" value="Glyas_Fos-R_dOase_dom"/>
</dbReference>
<dbReference type="AlphaFoldDB" id="A0A561QRT4"/>
<sequence>MSRSIFLVTLVVDDYDKAKAFYCGSLGFECLEDTVQPEGKRWLTVKPKGGEGAALLLAEAVTEDQKAAIGRQAGGRVGFFLKTDDFARDHAAMIACGVSFLEEPRYEVYGTVAVFSDPYGNTWDLIEPAAG</sequence>
<dbReference type="PROSITE" id="PS51819">
    <property type="entry name" value="VOC"/>
    <property type="match status" value="1"/>
</dbReference>
<dbReference type="GO" id="GO:0016829">
    <property type="term" value="F:lyase activity"/>
    <property type="evidence" value="ECO:0007669"/>
    <property type="project" value="UniProtKB-KW"/>
</dbReference>